<dbReference type="AlphaFoldDB" id="A0A9D5DLV0"/>
<keyword evidence="2" id="KW-0812">Transmembrane</keyword>
<reference evidence="3" key="1">
    <citation type="submission" date="2022-10" db="EMBL/GenBank/DDBJ databases">
        <title>Adaptive evolution leads to modifications in subtelomeric GC content in a zoonotic Cryptosporidium species.</title>
        <authorList>
            <person name="Li J."/>
            <person name="Feng Y."/>
            <person name="Xiao L."/>
        </authorList>
    </citation>
    <scope>NUCLEOTIDE SEQUENCE</scope>
    <source>
        <strain evidence="3">33844</strain>
    </source>
</reference>
<sequence length="267" mass="29717">MTTIDMDSVEGFQLKHGSLIGGARKGCLCLSLRLAVLLQGLISVILLLSLTSILFLIPINSLGPAQKETITSSGYSFLLIRGSLGQYAVDIMNRYLPQSSLIAISEVISSLRSSGTEGKFVIFMLHVSILSSLASIFGAIGKSMGLIKFSIFSFMASQAFSIFGVFYAPTLGKVHGLQFLSNPVLLLTTLTIVIFYTMWYSHLLYSFYKVLRAGGNGGEYLSYREIIDRRNFLRWKTWKERELERGSPYNPSFSRSSEKDRLLKSSR</sequence>
<keyword evidence="2" id="KW-1133">Transmembrane helix</keyword>
<feature type="compositionally biased region" description="Basic and acidic residues" evidence="1">
    <location>
        <begin position="256"/>
        <end position="267"/>
    </location>
</feature>
<feature type="transmembrane region" description="Helical" evidence="2">
    <location>
        <begin position="147"/>
        <end position="168"/>
    </location>
</feature>
<feature type="region of interest" description="Disordered" evidence="1">
    <location>
        <begin position="243"/>
        <end position="267"/>
    </location>
</feature>
<dbReference type="OrthoDB" id="340786at2759"/>
<dbReference type="EMBL" id="JAPCXC010000058">
    <property type="protein sequence ID" value="KAJ1607470.1"/>
    <property type="molecule type" value="Genomic_DNA"/>
</dbReference>
<evidence type="ECO:0000256" key="1">
    <source>
        <dbReference type="SAM" id="MobiDB-lite"/>
    </source>
</evidence>
<accession>A0A9D5DLV0</accession>
<evidence type="ECO:0000256" key="2">
    <source>
        <dbReference type="SAM" id="Phobius"/>
    </source>
</evidence>
<name>A0A9D5DLV0_9CRYT</name>
<proteinExistence type="predicted"/>
<feature type="transmembrane region" description="Helical" evidence="2">
    <location>
        <begin position="120"/>
        <end position="140"/>
    </location>
</feature>
<protein>
    <submittedName>
        <fullName evidence="3">Membrane protein</fullName>
    </submittedName>
</protein>
<organism evidence="3">
    <name type="scientific">Cryptosporidium canis</name>
    <dbReference type="NCBI Taxonomy" id="195482"/>
    <lineage>
        <taxon>Eukaryota</taxon>
        <taxon>Sar</taxon>
        <taxon>Alveolata</taxon>
        <taxon>Apicomplexa</taxon>
        <taxon>Conoidasida</taxon>
        <taxon>Coccidia</taxon>
        <taxon>Eucoccidiorida</taxon>
        <taxon>Eimeriorina</taxon>
        <taxon>Cryptosporidiidae</taxon>
        <taxon>Cryptosporidium</taxon>
    </lineage>
</organism>
<keyword evidence="2" id="KW-0472">Membrane</keyword>
<evidence type="ECO:0000313" key="3">
    <source>
        <dbReference type="EMBL" id="KAJ1607470.1"/>
    </source>
</evidence>
<dbReference type="Proteomes" id="UP001067231">
    <property type="component" value="Unassembled WGS sequence"/>
</dbReference>
<feature type="transmembrane region" description="Helical" evidence="2">
    <location>
        <begin position="34"/>
        <end position="57"/>
    </location>
</feature>
<comment type="caution">
    <text evidence="3">The sequence shown here is derived from an EMBL/GenBank/DDBJ whole genome shotgun (WGS) entry which is preliminary data.</text>
</comment>
<feature type="transmembrane region" description="Helical" evidence="2">
    <location>
        <begin position="180"/>
        <end position="199"/>
    </location>
</feature>
<gene>
    <name evidence="3" type="ORF">OJ253_2340</name>
</gene>